<feature type="transmembrane region" description="Helical" evidence="9">
    <location>
        <begin position="172"/>
        <end position="192"/>
    </location>
</feature>
<comment type="subcellular location">
    <subcellularLocation>
        <location evidence="1 8">Cell membrane</location>
        <topology evidence="1 8">Multi-pass membrane protein</topology>
    </subcellularLocation>
</comment>
<evidence type="ECO:0000313" key="10">
    <source>
        <dbReference type="EMBL" id="SHH49709.1"/>
    </source>
</evidence>
<feature type="transmembrane region" description="Helical" evidence="9">
    <location>
        <begin position="53"/>
        <end position="74"/>
    </location>
</feature>
<proteinExistence type="inferred from homology"/>
<evidence type="ECO:0000256" key="7">
    <source>
        <dbReference type="ARBA" id="ARBA00023136"/>
    </source>
</evidence>
<dbReference type="RefSeq" id="WP_073185050.1">
    <property type="nucleotide sequence ID" value="NZ_FQXI01000011.1"/>
</dbReference>
<dbReference type="GO" id="GO:0005886">
    <property type="term" value="C:plasma membrane"/>
    <property type="evidence" value="ECO:0007669"/>
    <property type="project" value="UniProtKB-SubCell"/>
</dbReference>
<accession>A0A1M5TG86</accession>
<protein>
    <submittedName>
        <fullName evidence="10">Putative MFS transporter, AGZA family, xanthine/uracil permease</fullName>
    </submittedName>
</protein>
<dbReference type="OrthoDB" id="9808458at2"/>
<feature type="transmembrane region" description="Helical" evidence="9">
    <location>
        <begin position="142"/>
        <end position="160"/>
    </location>
</feature>
<feature type="transmembrane region" description="Helical" evidence="9">
    <location>
        <begin position="102"/>
        <end position="122"/>
    </location>
</feature>
<keyword evidence="7 8" id="KW-0472">Membrane</keyword>
<comment type="similarity">
    <text evidence="2 8">Belongs to the nucleobase:cation symporter-2 (NCS2) (TC 2.A.40) family. Azg-like subfamily.</text>
</comment>
<dbReference type="PIRSF" id="PIRSF005353">
    <property type="entry name" value="PbuG"/>
    <property type="match status" value="1"/>
</dbReference>
<feature type="transmembrane region" description="Helical" evidence="9">
    <location>
        <begin position="20"/>
        <end position="41"/>
    </location>
</feature>
<dbReference type="GO" id="GO:0005345">
    <property type="term" value="F:purine nucleobase transmembrane transporter activity"/>
    <property type="evidence" value="ECO:0007669"/>
    <property type="project" value="TreeGrafter"/>
</dbReference>
<sequence>MESSSFFEKTFKLSQRGTNVRTELMAGLTTFMTMSYILIVNPDILSQTGMDKGALFTTTIIASIIGNLIMAFYANLPFALAPGMGLNAFFTYTVCLQMGETWQFALTAVFLEGIVFILLSAFKIREEIFNAIPLTLKKAVSVGIGIYIAFIGLTGANIIIPGDGVILSLGNLLTPNVAVLFFGLFLMAFLSAKKVKGALLYGIVASTVLALILGVTHLPTGAIFSLPPSIKPIAFQLEFGEIFTFKMFSVMFTFLFVDMFDTVGTLTGVATKANLLDENGELPDVGKALMADAIGTTAGALLGTSTVTTFVESASGVADGGRTGLTTLSTGALFLISLFFFPLFSIVPTEATSAALVMVGLFMMSPIKDIDFDNYAESVPAFLTIIMMPFAYSIAEGIAFGMMSYVLLKFTTGKRKDISVLMYILAIIFFLRILVPLI</sequence>
<keyword evidence="11" id="KW-1185">Reference proteome</keyword>
<feature type="transmembrane region" description="Helical" evidence="9">
    <location>
        <begin position="420"/>
        <end position="437"/>
    </location>
</feature>
<name>A0A1M5TG86_9FIRM</name>
<dbReference type="STRING" id="1120995.SAMN02745245_01454"/>
<evidence type="ECO:0000256" key="5">
    <source>
        <dbReference type="ARBA" id="ARBA00022692"/>
    </source>
</evidence>
<evidence type="ECO:0000256" key="4">
    <source>
        <dbReference type="ARBA" id="ARBA00022475"/>
    </source>
</evidence>
<evidence type="ECO:0000256" key="6">
    <source>
        <dbReference type="ARBA" id="ARBA00022989"/>
    </source>
</evidence>
<feature type="transmembrane region" description="Helical" evidence="9">
    <location>
        <begin position="199"/>
        <end position="219"/>
    </location>
</feature>
<dbReference type="PANTHER" id="PTHR43337:SF1">
    <property type="entry name" value="XANTHINE_URACIL PERMEASE C887.17-RELATED"/>
    <property type="match status" value="1"/>
</dbReference>
<keyword evidence="4 8" id="KW-1003">Cell membrane</keyword>
<dbReference type="EMBL" id="FQXI01000011">
    <property type="protein sequence ID" value="SHH49709.1"/>
    <property type="molecule type" value="Genomic_DNA"/>
</dbReference>
<keyword evidence="6 8" id="KW-1133">Transmembrane helix</keyword>
<evidence type="ECO:0000256" key="1">
    <source>
        <dbReference type="ARBA" id="ARBA00004651"/>
    </source>
</evidence>
<dbReference type="Pfam" id="PF00860">
    <property type="entry name" value="Xan_ur_permease"/>
    <property type="match status" value="1"/>
</dbReference>
<evidence type="ECO:0000256" key="2">
    <source>
        <dbReference type="ARBA" id="ARBA00005697"/>
    </source>
</evidence>
<reference evidence="10 11" key="1">
    <citation type="submission" date="2016-11" db="EMBL/GenBank/DDBJ databases">
        <authorList>
            <person name="Jaros S."/>
            <person name="Januszkiewicz K."/>
            <person name="Wedrychowicz H."/>
        </authorList>
    </citation>
    <scope>NUCLEOTIDE SEQUENCE [LARGE SCALE GENOMIC DNA]</scope>
    <source>
        <strain evidence="10 11">DSM 21120</strain>
    </source>
</reference>
<dbReference type="Proteomes" id="UP000184032">
    <property type="component" value="Unassembled WGS sequence"/>
</dbReference>
<dbReference type="AlphaFoldDB" id="A0A1M5TG86"/>
<feature type="transmembrane region" description="Helical" evidence="9">
    <location>
        <begin position="382"/>
        <end position="408"/>
    </location>
</feature>
<gene>
    <name evidence="10" type="ORF">SAMN02745245_01454</name>
</gene>
<feature type="transmembrane region" description="Helical" evidence="9">
    <location>
        <begin position="239"/>
        <end position="257"/>
    </location>
</feature>
<evidence type="ECO:0000256" key="3">
    <source>
        <dbReference type="ARBA" id="ARBA00022448"/>
    </source>
</evidence>
<dbReference type="InterPro" id="IPR006043">
    <property type="entry name" value="NCS2"/>
</dbReference>
<dbReference type="PANTHER" id="PTHR43337">
    <property type="entry name" value="XANTHINE/URACIL PERMEASE C887.17-RELATED"/>
    <property type="match status" value="1"/>
</dbReference>
<dbReference type="InterPro" id="IPR026033">
    <property type="entry name" value="Azg-like_bact_archaea"/>
</dbReference>
<evidence type="ECO:0000313" key="11">
    <source>
        <dbReference type="Proteomes" id="UP000184032"/>
    </source>
</evidence>
<keyword evidence="5 8" id="KW-0812">Transmembrane</keyword>
<evidence type="ECO:0000256" key="8">
    <source>
        <dbReference type="PIRNR" id="PIRNR005353"/>
    </source>
</evidence>
<organism evidence="10 11">
    <name type="scientific">Anaerosphaera aminiphila DSM 21120</name>
    <dbReference type="NCBI Taxonomy" id="1120995"/>
    <lineage>
        <taxon>Bacteria</taxon>
        <taxon>Bacillati</taxon>
        <taxon>Bacillota</taxon>
        <taxon>Tissierellia</taxon>
        <taxon>Tissierellales</taxon>
        <taxon>Peptoniphilaceae</taxon>
        <taxon>Anaerosphaera</taxon>
    </lineage>
</organism>
<evidence type="ECO:0000256" key="9">
    <source>
        <dbReference type="SAM" id="Phobius"/>
    </source>
</evidence>
<keyword evidence="3 8" id="KW-0813">Transport</keyword>
<feature type="transmembrane region" description="Helical" evidence="9">
    <location>
        <begin position="332"/>
        <end position="362"/>
    </location>
</feature>
<dbReference type="InterPro" id="IPR045018">
    <property type="entry name" value="Azg-like"/>
</dbReference>